<evidence type="ECO:0000256" key="2">
    <source>
        <dbReference type="SAM" id="MobiDB-lite"/>
    </source>
</evidence>
<sequence length="864" mass="94622">MDDQGDPRNSDPASPVDESKPSITRKRSGLNYDEELALPMPKPRPRREPPIDENPKKGAEDPQPRSHPRLQKKKSMPDTTHARATADPGTSLDGKKKSRLEAIKSKLSFKDLRKEASKDDGRIPAVPRMPTFDKQNASQRSASGSGTMAFSPSIYNFQARSKQTLMANSSAVPMTSPASATQHNTAPSRLPLAPSGTYTHAHGSMTPSKASTSQRVDSWGRVKTATECVESKETPAAATQRSVPVPVGKHSPNVLGARPNPGASATKRSLPTSPALDYPPTGDSPPTLRDLTEGSGKVKYLPRGWLETSTPSTPSPTVKSTRPGPTPYPESGPSSDQLPNFMPGLEERLEKIGLSLDKPTPPGIKNLSIDSHAKDVLDMLRAFQRRTDLGITGLNQKLDDLEQWLNDQLKTKIASVSDLERTSKELHCQQIAISSELRKFNLDIHIEMSVMDRRMSVVESKLLDEMETEITSLALSIQEMTQKTEEAIERFSAQSDKAAKMAEEQQAKIKEMEDELGELVKRQANRITSQPSPTKIPRSPRLARPSFSESATSTSTEPSIKLPRSPEFSRASIGGSTTPTSTEPLIKPPEPPLPPVRVSPLPRSVTAIPPRHREATKAKDKNDSSFKRSLSIKKGLADIVTSDSDAQSKPHKRVGSNDESKKWNIFGFRRRGTSNESTNSNNNGSNKFGWLPSRRSRDGRASDNGSSRSVTPPPPVPRKILQNIENNIHAASQVHPAFRNMIQQTVMQDESLSSPSTPSTPIAPMPARMGSQIACTDTQHMGVITASVAPSLASSHEHRGASRELLSPGLHKRTPESFNHSPKSPMAIRSIEDMRRPLLYCGEEEHHEWDHCSLHEVKSTASLR</sequence>
<feature type="compositionally biased region" description="Polar residues" evidence="2">
    <location>
        <begin position="168"/>
        <end position="187"/>
    </location>
</feature>
<evidence type="ECO:0000313" key="3">
    <source>
        <dbReference type="EMBL" id="OKP11930.1"/>
    </source>
</evidence>
<feature type="region of interest" description="Disordered" evidence="2">
    <location>
        <begin position="168"/>
        <end position="338"/>
    </location>
</feature>
<accession>A0A1Q5UHH4</accession>
<feature type="compositionally biased region" description="Basic and acidic residues" evidence="2">
    <location>
        <begin position="611"/>
        <end position="626"/>
    </location>
</feature>
<feature type="coiled-coil region" evidence="1">
    <location>
        <begin position="463"/>
        <end position="522"/>
    </location>
</feature>
<reference evidence="3 4" key="1">
    <citation type="submission" date="2016-10" db="EMBL/GenBank/DDBJ databases">
        <title>Genome sequence of the ascomycete fungus Penicillium subrubescens.</title>
        <authorList>
            <person name="De Vries R.P."/>
            <person name="Peng M."/>
            <person name="Dilokpimol A."/>
            <person name="Hilden K."/>
            <person name="Makela M.R."/>
            <person name="Grigoriev I."/>
            <person name="Riley R."/>
            <person name="Granchi Z."/>
        </authorList>
    </citation>
    <scope>NUCLEOTIDE SEQUENCE [LARGE SCALE GENOMIC DNA]</scope>
    <source>
        <strain evidence="3 4">CBS 132785</strain>
    </source>
</reference>
<feature type="compositionally biased region" description="Polar residues" evidence="2">
    <location>
        <begin position="574"/>
        <end position="583"/>
    </location>
</feature>
<feature type="compositionally biased region" description="Basic and acidic residues" evidence="2">
    <location>
        <begin position="46"/>
        <end position="64"/>
    </location>
</feature>
<proteinExistence type="predicted"/>
<evidence type="ECO:0000256" key="1">
    <source>
        <dbReference type="SAM" id="Coils"/>
    </source>
</evidence>
<feature type="region of interest" description="Disordered" evidence="2">
    <location>
        <begin position="1"/>
        <end position="148"/>
    </location>
</feature>
<gene>
    <name evidence="3" type="ORF">PENSUB_2482</name>
</gene>
<comment type="caution">
    <text evidence="3">The sequence shown here is derived from an EMBL/GenBank/DDBJ whole genome shotgun (WGS) entry which is preliminary data.</text>
</comment>
<feature type="compositionally biased region" description="Pro residues" evidence="2">
    <location>
        <begin position="586"/>
        <end position="597"/>
    </location>
</feature>
<name>A0A1Q5UHH4_9EURO</name>
<evidence type="ECO:0000313" key="4">
    <source>
        <dbReference type="Proteomes" id="UP000186955"/>
    </source>
</evidence>
<organism evidence="3 4">
    <name type="scientific">Penicillium subrubescens</name>
    <dbReference type="NCBI Taxonomy" id="1316194"/>
    <lineage>
        <taxon>Eukaryota</taxon>
        <taxon>Fungi</taxon>
        <taxon>Dikarya</taxon>
        <taxon>Ascomycota</taxon>
        <taxon>Pezizomycotina</taxon>
        <taxon>Eurotiomycetes</taxon>
        <taxon>Eurotiomycetidae</taxon>
        <taxon>Eurotiales</taxon>
        <taxon>Aspergillaceae</taxon>
        <taxon>Penicillium</taxon>
    </lineage>
</organism>
<feature type="compositionally biased region" description="Polar residues" evidence="2">
    <location>
        <begin position="133"/>
        <end position="148"/>
    </location>
</feature>
<feature type="compositionally biased region" description="Low complexity" evidence="2">
    <location>
        <begin position="308"/>
        <end position="323"/>
    </location>
</feature>
<dbReference type="AlphaFoldDB" id="A0A1Q5UHH4"/>
<keyword evidence="4" id="KW-1185">Reference proteome</keyword>
<feature type="compositionally biased region" description="Low complexity" evidence="2">
    <location>
        <begin position="545"/>
        <end position="559"/>
    </location>
</feature>
<feature type="compositionally biased region" description="Basic and acidic residues" evidence="2">
    <location>
        <begin position="93"/>
        <end position="122"/>
    </location>
</feature>
<protein>
    <submittedName>
        <fullName evidence="3">Uncharacterized protein</fullName>
    </submittedName>
</protein>
<feature type="compositionally biased region" description="Polar residues" evidence="2">
    <location>
        <begin position="205"/>
        <end position="216"/>
    </location>
</feature>
<dbReference type="EMBL" id="MNBE01000255">
    <property type="protein sequence ID" value="OKP11930.1"/>
    <property type="molecule type" value="Genomic_DNA"/>
</dbReference>
<feature type="region of interest" description="Disordered" evidence="2">
    <location>
        <begin position="523"/>
        <end position="719"/>
    </location>
</feature>
<feature type="compositionally biased region" description="Low complexity" evidence="2">
    <location>
        <begin position="674"/>
        <end position="686"/>
    </location>
</feature>
<dbReference type="Proteomes" id="UP000186955">
    <property type="component" value="Unassembled WGS sequence"/>
</dbReference>
<keyword evidence="1" id="KW-0175">Coiled coil</keyword>